<feature type="compositionally biased region" description="Low complexity" evidence="1">
    <location>
        <begin position="316"/>
        <end position="326"/>
    </location>
</feature>
<feature type="compositionally biased region" description="Low complexity" evidence="1">
    <location>
        <begin position="921"/>
        <end position="940"/>
    </location>
</feature>
<evidence type="ECO:0000313" key="3">
    <source>
        <dbReference type="Proteomes" id="UP000183832"/>
    </source>
</evidence>
<dbReference type="Proteomes" id="UP000183832">
    <property type="component" value="Unassembled WGS sequence"/>
</dbReference>
<feature type="region of interest" description="Disordered" evidence="1">
    <location>
        <begin position="399"/>
        <end position="434"/>
    </location>
</feature>
<dbReference type="STRING" id="568069.A0A1J1IEZ5"/>
<protein>
    <submittedName>
        <fullName evidence="2">CLUMA_CG011967, isoform A</fullName>
    </submittedName>
</protein>
<feature type="compositionally biased region" description="Basic and acidic residues" evidence="1">
    <location>
        <begin position="415"/>
        <end position="424"/>
    </location>
</feature>
<evidence type="ECO:0000313" key="2">
    <source>
        <dbReference type="EMBL" id="CRK98837.1"/>
    </source>
</evidence>
<feature type="compositionally biased region" description="Low complexity" evidence="1">
    <location>
        <begin position="711"/>
        <end position="724"/>
    </location>
</feature>
<accession>A0A1J1IEZ5</accession>
<feature type="region of interest" description="Disordered" evidence="1">
    <location>
        <begin position="314"/>
        <end position="338"/>
    </location>
</feature>
<feature type="compositionally biased region" description="Basic and acidic residues" evidence="1">
    <location>
        <begin position="635"/>
        <end position="667"/>
    </location>
</feature>
<feature type="compositionally biased region" description="Low complexity" evidence="1">
    <location>
        <begin position="868"/>
        <end position="885"/>
    </location>
</feature>
<feature type="compositionally biased region" description="Basic residues" evidence="1">
    <location>
        <begin position="607"/>
        <end position="625"/>
    </location>
</feature>
<feature type="region of interest" description="Disordered" evidence="1">
    <location>
        <begin position="590"/>
        <end position="681"/>
    </location>
</feature>
<name>A0A1J1IEZ5_9DIPT</name>
<feature type="compositionally biased region" description="Low complexity" evidence="1">
    <location>
        <begin position="958"/>
        <end position="969"/>
    </location>
</feature>
<feature type="compositionally biased region" description="Low complexity" evidence="1">
    <location>
        <begin position="822"/>
        <end position="837"/>
    </location>
</feature>
<keyword evidence="3" id="KW-1185">Reference proteome</keyword>
<feature type="compositionally biased region" description="Basic residues" evidence="1">
    <location>
        <begin position="668"/>
        <end position="679"/>
    </location>
</feature>
<feature type="compositionally biased region" description="Low complexity" evidence="1">
    <location>
        <begin position="594"/>
        <end position="606"/>
    </location>
</feature>
<proteinExistence type="predicted"/>
<organism evidence="2 3">
    <name type="scientific">Clunio marinus</name>
    <dbReference type="NCBI Taxonomy" id="568069"/>
    <lineage>
        <taxon>Eukaryota</taxon>
        <taxon>Metazoa</taxon>
        <taxon>Ecdysozoa</taxon>
        <taxon>Arthropoda</taxon>
        <taxon>Hexapoda</taxon>
        <taxon>Insecta</taxon>
        <taxon>Pterygota</taxon>
        <taxon>Neoptera</taxon>
        <taxon>Endopterygota</taxon>
        <taxon>Diptera</taxon>
        <taxon>Nematocera</taxon>
        <taxon>Chironomoidea</taxon>
        <taxon>Chironomidae</taxon>
        <taxon>Clunio</taxon>
    </lineage>
</organism>
<feature type="region of interest" description="Disordered" evidence="1">
    <location>
        <begin position="822"/>
        <end position="843"/>
    </location>
</feature>
<dbReference type="OrthoDB" id="8193595at2759"/>
<dbReference type="AlphaFoldDB" id="A0A1J1IEZ5"/>
<gene>
    <name evidence="2" type="ORF">CLUMA_CG011967</name>
</gene>
<feature type="compositionally biased region" description="Polar residues" evidence="1">
    <location>
        <begin position="977"/>
        <end position="991"/>
    </location>
</feature>
<reference evidence="2 3" key="1">
    <citation type="submission" date="2015-04" db="EMBL/GenBank/DDBJ databases">
        <authorList>
            <person name="Syromyatnikov M.Y."/>
            <person name="Popov V.N."/>
        </authorList>
    </citation>
    <scope>NUCLEOTIDE SEQUENCE [LARGE SCALE GENOMIC DNA]</scope>
</reference>
<feature type="region of interest" description="Disordered" evidence="1">
    <location>
        <begin position="868"/>
        <end position="1007"/>
    </location>
</feature>
<sequence>MLPLIKMNHFRLDYFVSLVMMLTSNIVQISSNDEVQSRSLDLSWRPLSHNPYHKQLFQTPPAALISYSHFDKANKDEIVEAAKHNAQLLKKLKEINHQPITSYSDPYQMYTNTEASTRFPSTTQLFTTKPLKHQHQSAASAHVLSRIPFPGKSVSLYQTKLNYLGKPDSNAVYHQNSIHQTIPTTPKIAGYTKEHGRVNFHFHHPSYAMTQISTTTKRVPIFSSSATPHPHPVMNKYQAHMALAAASQKQHHQLKQQQNVVFSPPSQIMSSYANLAQFPVNHPFWHMGVKSAPYHIIHENREFPFHFHKLPEPQHHQQIIQYQQKHPQPPPQQYQQPQVDEQPFMPSIHPSILTPFLEQVQLKQKEAAEQKTHLKQSHEVNSQENDGSFEIINDVFSKHLVPPPPSNPSPLKIKSKPEKPDKVKKYNLSMPSPLQDASRFNYENVISTATPAAIPTEHPSRAKPTVYEHINASTEKPNVFIHLNNRTKENVYKHHKLLHPSYTGGFKKRPSHFLPTPYEPTTKEEEGEEAEKQLQKAFEPQHSFFTIEDAVTPHLRYEVIKGPIPVKEEQEIYTRAPALGGSFEYSLTTDPFISTSTSPPTEATTTHKPKQKLRRRKPKPHHKKNNNAENTSTGEGEKRIKESVKSSRVRENVKPSERPINQKDLRTRNRTNHPSRVRNRVSLTSPAAIFSTVDYETMKSSTEEQKSIEVTSTQHETTETTTNSKSEETSGAENVKRRVRVRYRNKLRAGAVTKVNEPTELKQKISDNQISDNEHENIIFKHQDDSTESNSATEAVVNEIKTSLRLPNLKLRNEAFTTLPTTQETLTTLSHSSSSKSSETDDNNILNRVANRPRFSIKEIKRKQLSALTTHSTTLTTSSTPAPSTKSDNQRFNRIRYHIRRRNETTESTEDPEPTRKRYSTYRTTTSTTESSVEPSTTSKRANLPKRTFPSRTFMKPTASVTESETSTSYKPFKSVSRPTTPNLRTRLQSSYKKKEEVSDDVTESSQDTITNVNFNLETAVTQEQPSTVSTESPYKHETSIMKIAKTPSSVNNVERTASTNSINVIPGVTDSDYDMTGLPSEHSQRVAELTISGNENYSFKSANIGPLSRRIPSYFTISTDDPILPIQAFFPQIKTNETN</sequence>
<evidence type="ECO:0000256" key="1">
    <source>
        <dbReference type="SAM" id="MobiDB-lite"/>
    </source>
</evidence>
<feature type="region of interest" description="Disordered" evidence="1">
    <location>
        <begin position="696"/>
        <end position="734"/>
    </location>
</feature>
<dbReference type="EMBL" id="CVRI01000048">
    <property type="protein sequence ID" value="CRK98837.1"/>
    <property type="molecule type" value="Genomic_DNA"/>
</dbReference>